<feature type="transmembrane region" description="Helical" evidence="6">
    <location>
        <begin position="28"/>
        <end position="46"/>
    </location>
</feature>
<accession>A0ABV6YVZ6</accession>
<reference evidence="9 10" key="1">
    <citation type="submission" date="2024-09" db="EMBL/GenBank/DDBJ databases">
        <title>Laminarin stimulates single cell rates of sulfate reduction while oxygen inhibits transcriptomic activity in coastal marine sediment.</title>
        <authorList>
            <person name="Lindsay M."/>
            <person name="Orcutt B."/>
            <person name="Emerson D."/>
            <person name="Stepanauskas R."/>
            <person name="D'Angelo T."/>
        </authorList>
    </citation>
    <scope>NUCLEOTIDE SEQUENCE [LARGE SCALE GENOMIC DNA]</scope>
    <source>
        <strain evidence="9">SAG AM-311-K15</strain>
    </source>
</reference>
<feature type="domain" description="DUF4131" evidence="8">
    <location>
        <begin position="30"/>
        <end position="196"/>
    </location>
</feature>
<feature type="transmembrane region" description="Helical" evidence="6">
    <location>
        <begin position="293"/>
        <end position="310"/>
    </location>
</feature>
<evidence type="ECO:0000313" key="9">
    <source>
        <dbReference type="EMBL" id="MFC1850375.1"/>
    </source>
</evidence>
<dbReference type="InterPro" id="IPR036866">
    <property type="entry name" value="RibonucZ/Hydroxyglut_hydro"/>
</dbReference>
<feature type="transmembrane region" description="Helical" evidence="6">
    <location>
        <begin position="53"/>
        <end position="71"/>
    </location>
</feature>
<dbReference type="InterPro" id="IPR052159">
    <property type="entry name" value="Competence_DNA_uptake"/>
</dbReference>
<dbReference type="InterPro" id="IPR004477">
    <property type="entry name" value="ComEC_N"/>
</dbReference>
<dbReference type="InterPro" id="IPR025405">
    <property type="entry name" value="DUF4131"/>
</dbReference>
<feature type="transmembrane region" description="Helical" evidence="6">
    <location>
        <begin position="421"/>
        <end position="437"/>
    </location>
</feature>
<evidence type="ECO:0000256" key="3">
    <source>
        <dbReference type="ARBA" id="ARBA00022692"/>
    </source>
</evidence>
<evidence type="ECO:0000256" key="6">
    <source>
        <dbReference type="SAM" id="Phobius"/>
    </source>
</evidence>
<keyword evidence="10" id="KW-1185">Reference proteome</keyword>
<feature type="transmembrane region" description="Helical" evidence="6">
    <location>
        <begin position="316"/>
        <end position="333"/>
    </location>
</feature>
<keyword evidence="5 6" id="KW-0472">Membrane</keyword>
<evidence type="ECO:0000256" key="1">
    <source>
        <dbReference type="ARBA" id="ARBA00004651"/>
    </source>
</evidence>
<feature type="transmembrane region" description="Helical" evidence="6">
    <location>
        <begin position="5"/>
        <end position="22"/>
    </location>
</feature>
<dbReference type="EMBL" id="JBHPBY010000095">
    <property type="protein sequence ID" value="MFC1850375.1"/>
    <property type="molecule type" value="Genomic_DNA"/>
</dbReference>
<protein>
    <submittedName>
        <fullName evidence="9">ComEC/Rec2 family competence protein</fullName>
    </submittedName>
</protein>
<dbReference type="PANTHER" id="PTHR30619:SF1">
    <property type="entry name" value="RECOMBINATION PROTEIN 2"/>
    <property type="match status" value="1"/>
</dbReference>
<feature type="domain" description="ComEC/Rec2-related protein" evidence="7">
    <location>
        <begin position="241"/>
        <end position="430"/>
    </location>
</feature>
<organism evidence="9 10">
    <name type="scientific">candidate division CSSED10-310 bacterium</name>
    <dbReference type="NCBI Taxonomy" id="2855610"/>
    <lineage>
        <taxon>Bacteria</taxon>
        <taxon>Bacteria division CSSED10-310</taxon>
    </lineage>
</organism>
<dbReference type="NCBIfam" id="TIGR00360">
    <property type="entry name" value="ComEC_N-term"/>
    <property type="match status" value="1"/>
</dbReference>
<dbReference type="SUPFAM" id="SSF56281">
    <property type="entry name" value="Metallo-hydrolase/oxidoreductase"/>
    <property type="match status" value="1"/>
</dbReference>
<dbReference type="Gene3D" id="3.60.15.10">
    <property type="entry name" value="Ribonuclease Z/Hydroxyacylglutathione hydrolase-like"/>
    <property type="match status" value="1"/>
</dbReference>
<evidence type="ECO:0000256" key="2">
    <source>
        <dbReference type="ARBA" id="ARBA00022475"/>
    </source>
</evidence>
<proteinExistence type="predicted"/>
<evidence type="ECO:0000256" key="4">
    <source>
        <dbReference type="ARBA" id="ARBA00022989"/>
    </source>
</evidence>
<feature type="transmembrane region" description="Helical" evidence="6">
    <location>
        <begin position="595"/>
        <end position="615"/>
    </location>
</feature>
<feature type="transmembrane region" description="Helical" evidence="6">
    <location>
        <begin position="396"/>
        <end position="415"/>
    </location>
</feature>
<sequence length="933" mass="104698">MQQKIISFSLFFIGGIIIGMHFPLPHNALAYCGGTALALIVLSLMLSANNQVFLPLFIISGLLAGWTNFSWRIDTTSPYHLIHYIDDVEFVDKTEVAGWIVKEPEIREFKTNVTLKPDYIRLDEKGKKIKISGGLVLMQLRPSMKWTYSKYQYGDYVVTRFVSLTGPAAANNPGVFDYQRFLRNNNIYGLMNIRKDYQLRLLTDQKYNNPVVDFALTLKKQLLWTIKKTMPHPESAFLGGILLGLRQGLSRTVQDEFRASGVAHVLAVSGLHVTIITALLFGLLTLFKVPRRFLAPPIIAGLIIFAIITGGRPSTLRAVIMNGIALISFCYLVSNLRTSLLFGISTAAMIILFFTPMILFEASFLYSFTAVLSLALLTGPLLRFFNKYLTSVHTMILFLLGCVLFGTMLVDTSLIFHDPPFALVLLFILFLVTYTFRKFFPRSFRFSRLPYWFISFTAAQGAIQLGLGPLNAFYFQKYSLAAPIANFLAIPLIGVNVQLGLIAGIFGFVPFIGDYLALVINASNWLAVKLFLGSASFFAHAIPYPDLTPPPMAFMLFYYGLLIFIAYQIPILDHIRIKKIEWKPYLSNNEVRKRLILASSFIILFLVSGLAGFYASQSKQLVVTAFDMSVFGMGGGSSQLVELPDERVILVDGGLSVVKKRGRAIDWNMGSMVLGRVLRGKRIRTLDWVVLTSPDAESSGGLAYIFESFYVKEFIDTLDFGPQDFSTDLDLDTFLNVLADDYFHKKFDSEIVQDCYTEYVSLIEAVTRKNIKRTVVQRGHKLYESQSNGSPLTVEVLHPPAERLKVFRTVTNNSLVLKITYGNFSCLIPAQITIDGEKSLLALGDALKADVMIAPFHGYKGSVLSAFVKAVDPELVVIQTLPSRYKKQEVESNERLYQKFGCRTLRTDLSGAIVIKSNGRDDFRVETMFKKQK</sequence>
<feature type="transmembrane region" description="Helical" evidence="6">
    <location>
        <begin position="340"/>
        <end position="359"/>
    </location>
</feature>
<keyword evidence="3 6" id="KW-0812">Transmembrane</keyword>
<dbReference type="Pfam" id="PF13567">
    <property type="entry name" value="DUF4131"/>
    <property type="match status" value="1"/>
</dbReference>
<dbReference type="Pfam" id="PF03772">
    <property type="entry name" value="Competence"/>
    <property type="match status" value="1"/>
</dbReference>
<feature type="transmembrane region" description="Helical" evidence="6">
    <location>
        <begin position="449"/>
        <end position="467"/>
    </location>
</feature>
<name>A0ABV6YVZ6_UNCC1</name>
<dbReference type="Proteomes" id="UP001594351">
    <property type="component" value="Unassembled WGS sequence"/>
</dbReference>
<feature type="transmembrane region" description="Helical" evidence="6">
    <location>
        <begin position="487"/>
        <end position="513"/>
    </location>
</feature>
<keyword evidence="4 6" id="KW-1133">Transmembrane helix</keyword>
<evidence type="ECO:0000256" key="5">
    <source>
        <dbReference type="ARBA" id="ARBA00023136"/>
    </source>
</evidence>
<keyword evidence="2" id="KW-1003">Cell membrane</keyword>
<comment type="subcellular location">
    <subcellularLocation>
        <location evidence="1">Cell membrane</location>
        <topology evidence="1">Multi-pass membrane protein</topology>
    </subcellularLocation>
</comment>
<gene>
    <name evidence="9" type="ORF">ACFL27_09315</name>
</gene>
<feature type="transmembrane region" description="Helical" evidence="6">
    <location>
        <begin position="261"/>
        <end position="286"/>
    </location>
</feature>
<feature type="transmembrane region" description="Helical" evidence="6">
    <location>
        <begin position="525"/>
        <end position="544"/>
    </location>
</feature>
<evidence type="ECO:0000259" key="7">
    <source>
        <dbReference type="Pfam" id="PF03772"/>
    </source>
</evidence>
<evidence type="ECO:0000259" key="8">
    <source>
        <dbReference type="Pfam" id="PF13567"/>
    </source>
</evidence>
<feature type="transmembrane region" description="Helical" evidence="6">
    <location>
        <begin position="365"/>
        <end position="384"/>
    </location>
</feature>
<feature type="transmembrane region" description="Helical" evidence="6">
    <location>
        <begin position="556"/>
        <end position="575"/>
    </location>
</feature>
<dbReference type="PANTHER" id="PTHR30619">
    <property type="entry name" value="DNA INTERNALIZATION/COMPETENCE PROTEIN COMEC/REC2"/>
    <property type="match status" value="1"/>
</dbReference>
<evidence type="ECO:0000313" key="10">
    <source>
        <dbReference type="Proteomes" id="UP001594351"/>
    </source>
</evidence>
<comment type="caution">
    <text evidence="9">The sequence shown here is derived from an EMBL/GenBank/DDBJ whole genome shotgun (WGS) entry which is preliminary data.</text>
</comment>